<dbReference type="Proteomes" id="UP000265562">
    <property type="component" value="Chromosome"/>
</dbReference>
<evidence type="ECO:0000313" key="2">
    <source>
        <dbReference type="Proteomes" id="UP000265562"/>
    </source>
</evidence>
<proteinExistence type="predicted"/>
<organism evidence="1 2">
    <name type="scientific">Lachnoanaerobaculum umeaense</name>
    <dbReference type="NCBI Taxonomy" id="617123"/>
    <lineage>
        <taxon>Bacteria</taxon>
        <taxon>Bacillati</taxon>
        <taxon>Bacillota</taxon>
        <taxon>Clostridia</taxon>
        <taxon>Lachnospirales</taxon>
        <taxon>Lachnospiraceae</taxon>
        <taxon>Lachnoanaerobaculum</taxon>
    </lineage>
</organism>
<dbReference type="AlphaFoldDB" id="A0A385Q1H2"/>
<name>A0A385Q1H2_9FIRM</name>
<dbReference type="EMBL" id="CP032364">
    <property type="protein sequence ID" value="AYB00229.1"/>
    <property type="molecule type" value="Genomic_DNA"/>
</dbReference>
<dbReference type="KEGG" id="lua:D4A81_09935"/>
<protein>
    <submittedName>
        <fullName evidence="1">Uncharacterized protein</fullName>
    </submittedName>
</protein>
<dbReference type="RefSeq" id="WP_111524782.1">
    <property type="nucleotide sequence ID" value="NZ_CP032364.1"/>
</dbReference>
<keyword evidence="2" id="KW-1185">Reference proteome</keyword>
<evidence type="ECO:0000313" key="1">
    <source>
        <dbReference type="EMBL" id="AYB00229.1"/>
    </source>
</evidence>
<sequence>MFIKQSVFEKQIKKSYKYHALRIYKSIDDDLVIDTPSWTLAIYKDFISKEVKGALVKLVGDLPERTESILYGEGAGQQYEMDTMVDISILNNDYTEDRGYSQYFVSSLTIEKIYRVIQSEGNDNTIRLYNQEYLNMIARNLVDTKAGETGVEGPISNDEGSSLRWYTNAGTLEIKRDISENYTNELLELLKTIKLERYEE</sequence>
<accession>A0A385Q1H2</accession>
<gene>
    <name evidence="1" type="ORF">D4A81_09935</name>
</gene>
<reference evidence="1 2" key="1">
    <citation type="submission" date="2018-09" db="EMBL/GenBank/DDBJ databases">
        <title>Genome sequencing of Lachnoanaerobaculum umeaense DSM 23576.</title>
        <authorList>
            <person name="Kook J.-K."/>
            <person name="Park S.-N."/>
            <person name="Lim Y.K."/>
        </authorList>
    </citation>
    <scope>NUCLEOTIDE SEQUENCE [LARGE SCALE GENOMIC DNA]</scope>
    <source>
        <strain evidence="2">DSM 23576 \ CCUG 58757</strain>
    </source>
</reference>